<dbReference type="InParanoid" id="Q8SRM8"/>
<dbReference type="OrthoDB" id="273917at2759"/>
<dbReference type="EMBL" id="AL590446">
    <property type="protein sequence ID" value="CAD25513.2"/>
    <property type="molecule type" value="Genomic_DNA"/>
</dbReference>
<feature type="domain" description="PAP-associated" evidence="5">
    <location>
        <begin position="238"/>
        <end position="284"/>
    </location>
</feature>
<reference evidence="7 8" key="2">
    <citation type="journal article" date="2009" name="BMC Genomics">
        <title>Identification of transcriptional signals in Encephalitozoon cuniculi widespread among Microsporidia phylum: support for accurate structural genome annotation.</title>
        <authorList>
            <person name="Peyretaillade E."/>
            <person name="Goncalves O."/>
            <person name="Terrat S."/>
            <person name="Dugat-Bony E."/>
            <person name="Wincker P."/>
            <person name="Cornman R.S."/>
            <person name="Evans J.D."/>
            <person name="Delbac F."/>
            <person name="Peyret P."/>
        </authorList>
    </citation>
    <scope>NUCLEOTIDE SEQUENCE [LARGE SCALE GENOMIC DNA]</scope>
    <source>
        <strain evidence="7 8">GB-M1</strain>
    </source>
</reference>
<keyword evidence="3" id="KW-0479">Metal-binding</keyword>
<name>Q8SRM8_ENCCU</name>
<evidence type="ECO:0000313" key="8">
    <source>
        <dbReference type="Proteomes" id="UP000000819"/>
    </source>
</evidence>
<dbReference type="SUPFAM" id="SSF81301">
    <property type="entry name" value="Nucleotidyltransferase"/>
    <property type="match status" value="1"/>
</dbReference>
<dbReference type="GO" id="GO:0010605">
    <property type="term" value="P:negative regulation of macromolecule metabolic process"/>
    <property type="evidence" value="ECO:0007669"/>
    <property type="project" value="UniProtKB-ARBA"/>
</dbReference>
<dbReference type="InterPro" id="IPR054708">
    <property type="entry name" value="MTPAP-like_central"/>
</dbReference>
<keyword evidence="8" id="KW-1185">Reference proteome</keyword>
<dbReference type="EC" id="2.7.7.19" evidence="2"/>
<dbReference type="Pfam" id="PF22600">
    <property type="entry name" value="MTPAP-like_central"/>
    <property type="match status" value="1"/>
</dbReference>
<evidence type="ECO:0000256" key="2">
    <source>
        <dbReference type="ARBA" id="ARBA00012388"/>
    </source>
</evidence>
<dbReference type="PANTHER" id="PTHR23092">
    <property type="entry name" value="POLY(A) RNA POLYMERASE"/>
    <property type="match status" value="1"/>
</dbReference>
<dbReference type="GeneID" id="859336"/>
<dbReference type="GO" id="GO:0031499">
    <property type="term" value="C:TRAMP complex"/>
    <property type="evidence" value="ECO:0007669"/>
    <property type="project" value="TreeGrafter"/>
</dbReference>
<dbReference type="InterPro" id="IPR045862">
    <property type="entry name" value="Trf4-like"/>
</dbReference>
<dbReference type="SUPFAM" id="SSF81631">
    <property type="entry name" value="PAP/OAS1 substrate-binding domain"/>
    <property type="match status" value="1"/>
</dbReference>
<dbReference type="InterPro" id="IPR002058">
    <property type="entry name" value="PAP_assoc"/>
</dbReference>
<dbReference type="Pfam" id="PF03828">
    <property type="entry name" value="PAP_assoc"/>
    <property type="match status" value="1"/>
</dbReference>
<proteinExistence type="inferred from homology"/>
<dbReference type="CDD" id="cd05402">
    <property type="entry name" value="NT_PAP_TUTase"/>
    <property type="match status" value="1"/>
</dbReference>
<dbReference type="GO" id="GO:0043634">
    <property type="term" value="P:polyadenylation-dependent ncRNA catabolic process"/>
    <property type="evidence" value="ECO:0007669"/>
    <property type="project" value="TreeGrafter"/>
</dbReference>
<evidence type="ECO:0000256" key="3">
    <source>
        <dbReference type="ARBA" id="ARBA00022723"/>
    </source>
</evidence>
<protein>
    <recommendedName>
        <fullName evidence="2">polynucleotide adenylyltransferase</fullName>
        <ecNumber evidence="2">2.7.7.19</ecNumber>
    </recommendedName>
</protein>
<dbReference type="GO" id="GO:1990817">
    <property type="term" value="F:poly(A) RNA polymerase activity"/>
    <property type="evidence" value="ECO:0007669"/>
    <property type="project" value="UniProtKB-EC"/>
</dbReference>
<dbReference type="Gene3D" id="1.10.1410.10">
    <property type="match status" value="1"/>
</dbReference>
<sequence>MSAKPIREVKTKINPKDSKSVSIESLLETSMSSVSLGNLARLDLELLQLYQKLAPTTIEINARIYIFEKIKKLIVREFPSASVMPFGSYTTGLIVPSSDIDINVQLSDNIDKEHVNKHLSKIKTLMFRANFVKKETVFHIKKCRIPILKFRDGIFGFRIDISVNQANGVNAAKFITYTLKEYPYIKVFAILLKHFLTIRKQSDAATGGLNSYSQFLLLLSFFQLHPLVQEGLVSPLKNIGVLFMDFFQYYGCDFPYKVAKISINKTGYVKNNAGMLSIEDPTNPECDVAAVCRNSGLVLGIFSHAFKVMSAALKTKIPSQKSLASLWFGKEMKEITGKEEVRRIYTKVLRHRRK</sequence>
<accession>Q8SRM8</accession>
<evidence type="ECO:0000259" key="5">
    <source>
        <dbReference type="Pfam" id="PF03828"/>
    </source>
</evidence>
<evidence type="ECO:0000259" key="6">
    <source>
        <dbReference type="Pfam" id="PF22600"/>
    </source>
</evidence>
<dbReference type="Proteomes" id="UP000000819">
    <property type="component" value="Chromosome VI"/>
</dbReference>
<dbReference type="GO" id="GO:0003729">
    <property type="term" value="F:mRNA binding"/>
    <property type="evidence" value="ECO:0007669"/>
    <property type="project" value="TreeGrafter"/>
</dbReference>
<dbReference type="HOGENOM" id="CLU_013572_0_0_1"/>
<dbReference type="AlphaFoldDB" id="Q8SRM8"/>
<evidence type="ECO:0000256" key="4">
    <source>
        <dbReference type="ARBA" id="ARBA00022842"/>
    </source>
</evidence>
<gene>
    <name evidence="7" type="ordered locus">ECU06_1520</name>
</gene>
<dbReference type="RefSeq" id="NP_585909.2">
    <property type="nucleotide sequence ID" value="NM_001041531.2"/>
</dbReference>
<organism evidence="7 8">
    <name type="scientific">Encephalitozoon cuniculi (strain GB-M1)</name>
    <name type="common">Microsporidian parasite</name>
    <dbReference type="NCBI Taxonomy" id="284813"/>
    <lineage>
        <taxon>Eukaryota</taxon>
        <taxon>Fungi</taxon>
        <taxon>Fungi incertae sedis</taxon>
        <taxon>Microsporidia</taxon>
        <taxon>Unikaryonidae</taxon>
        <taxon>Encephalitozoon</taxon>
    </lineage>
</organism>
<dbReference type="STRING" id="284813.Q8SRM8"/>
<dbReference type="Gene3D" id="3.30.460.10">
    <property type="entry name" value="Beta Polymerase, domain 2"/>
    <property type="match status" value="1"/>
</dbReference>
<reference evidence="7 8" key="1">
    <citation type="journal article" date="2001" name="Nature">
        <title>Genome sequence and gene compaction of the eukaryote parasite Encephalitozoon cuniculi.</title>
        <authorList>
            <person name="Katinka M.D."/>
            <person name="Duprat S."/>
            <person name="Cornillot E."/>
            <person name="Metenier G."/>
            <person name="Thomarat F."/>
            <person name="Prensier G."/>
            <person name="Barbe V."/>
            <person name="Peyretaillade E."/>
            <person name="Brottier P."/>
            <person name="Wincker P."/>
            <person name="Delbac F."/>
            <person name="El Alaoui H."/>
            <person name="Peyret P."/>
            <person name="Saurin W."/>
            <person name="Gouy M."/>
            <person name="Weissenbach J."/>
            <person name="Vivares C.P."/>
        </authorList>
    </citation>
    <scope>NUCLEOTIDE SEQUENCE [LARGE SCALE GENOMIC DNA]</scope>
    <source>
        <strain evidence="7 8">GB-M1</strain>
    </source>
</reference>
<dbReference type="GO" id="GO:0005730">
    <property type="term" value="C:nucleolus"/>
    <property type="evidence" value="ECO:0007669"/>
    <property type="project" value="TreeGrafter"/>
</dbReference>
<dbReference type="PANTHER" id="PTHR23092:SF15">
    <property type="entry name" value="INACTIVE NON-CANONICAL POLY(A) RNA POLYMERASE PROTEIN TRF4-2-RELATED"/>
    <property type="match status" value="1"/>
</dbReference>
<evidence type="ECO:0000256" key="1">
    <source>
        <dbReference type="ARBA" id="ARBA00008593"/>
    </source>
</evidence>
<evidence type="ECO:0000313" key="7">
    <source>
        <dbReference type="EMBL" id="CAD25513.2"/>
    </source>
</evidence>
<comment type="similarity">
    <text evidence="1">Belongs to the DNA polymerase type-B-like family.</text>
</comment>
<dbReference type="InterPro" id="IPR043519">
    <property type="entry name" value="NT_sf"/>
</dbReference>
<dbReference type="GO" id="GO:0031123">
    <property type="term" value="P:RNA 3'-end processing"/>
    <property type="evidence" value="ECO:0007669"/>
    <property type="project" value="TreeGrafter"/>
</dbReference>
<dbReference type="KEGG" id="ecu:ECU06_1520"/>
<dbReference type="FunCoup" id="Q8SRM8">
    <property type="interactions" value="75"/>
</dbReference>
<dbReference type="GO" id="GO:0046872">
    <property type="term" value="F:metal ion binding"/>
    <property type="evidence" value="ECO:0007669"/>
    <property type="project" value="UniProtKB-KW"/>
</dbReference>
<feature type="domain" description="Poly(A) RNA polymerase mitochondrial-like central palm" evidence="6">
    <location>
        <begin position="43"/>
        <end position="177"/>
    </location>
</feature>
<keyword evidence="4" id="KW-0460">Magnesium</keyword>